<feature type="compositionally biased region" description="Basic residues" evidence="1">
    <location>
        <begin position="243"/>
        <end position="252"/>
    </location>
</feature>
<feature type="compositionally biased region" description="Low complexity" evidence="1">
    <location>
        <begin position="230"/>
        <end position="242"/>
    </location>
</feature>
<evidence type="ECO:0000313" key="4">
    <source>
        <dbReference type="Proteomes" id="UP000680679"/>
    </source>
</evidence>
<dbReference type="EMBL" id="AP024563">
    <property type="protein sequence ID" value="BCU06278.1"/>
    <property type="molecule type" value="Genomic_DNA"/>
</dbReference>
<feature type="region of interest" description="Disordered" evidence="1">
    <location>
        <begin position="194"/>
        <end position="252"/>
    </location>
</feature>
<sequence>MRPSKHLFTPARFLLVSLSLSLTSLVAIAADSKAREREDLPALLEGETALATKSGMNADFVPGMATILDLVLDRCRARSDAVDESRRHRGCGFRRVRARIGLADICFLLRTEGDPGGVARGLLHGSTDRALQQALHLPVPRPRDRSGQRSPGWNGRRRGSNRRSAAAWPSIRARRSTPSWMWLTAGSIWPRKAGATGFWPRPPVSCRTSRASRPPRRGARRRSDGDAGGFRRVGSSLSPSSTRRTRRWSWSP</sequence>
<feature type="signal peptide" evidence="2">
    <location>
        <begin position="1"/>
        <end position="29"/>
    </location>
</feature>
<gene>
    <name evidence="3" type="ORF">Atep_09550</name>
</gene>
<name>A0ABM7QKG8_9GAMM</name>
<organism evidence="3 4">
    <name type="scientific">Allochromatium tepidum</name>
    <dbReference type="NCBI Taxonomy" id="553982"/>
    <lineage>
        <taxon>Bacteria</taxon>
        <taxon>Pseudomonadati</taxon>
        <taxon>Pseudomonadota</taxon>
        <taxon>Gammaproteobacteria</taxon>
        <taxon>Chromatiales</taxon>
        <taxon>Chromatiaceae</taxon>
        <taxon>Allochromatium</taxon>
    </lineage>
</organism>
<protein>
    <submittedName>
        <fullName evidence="3">Uncharacterized protein</fullName>
    </submittedName>
</protein>
<evidence type="ECO:0000256" key="1">
    <source>
        <dbReference type="SAM" id="MobiDB-lite"/>
    </source>
</evidence>
<evidence type="ECO:0000256" key="2">
    <source>
        <dbReference type="SAM" id="SignalP"/>
    </source>
</evidence>
<evidence type="ECO:0000313" key="3">
    <source>
        <dbReference type="EMBL" id="BCU06278.1"/>
    </source>
</evidence>
<feature type="chain" id="PRO_5046411609" evidence="2">
    <location>
        <begin position="30"/>
        <end position="252"/>
    </location>
</feature>
<proteinExistence type="predicted"/>
<dbReference type="Proteomes" id="UP000680679">
    <property type="component" value="Chromosome"/>
</dbReference>
<keyword evidence="2" id="KW-0732">Signal</keyword>
<accession>A0ABM7QKG8</accession>
<keyword evidence="4" id="KW-1185">Reference proteome</keyword>
<reference evidence="3 4" key="1">
    <citation type="submission" date="2021-04" db="EMBL/GenBank/DDBJ databases">
        <title>Complete genome sequencing of Allochromatium tepidum strain NZ.</title>
        <authorList>
            <person name="Tsukatani Y."/>
            <person name="Mori H."/>
        </authorList>
    </citation>
    <scope>NUCLEOTIDE SEQUENCE [LARGE SCALE GENOMIC DNA]</scope>
    <source>
        <strain evidence="3 4">NZ</strain>
    </source>
</reference>
<feature type="region of interest" description="Disordered" evidence="1">
    <location>
        <begin position="135"/>
        <end position="170"/>
    </location>
</feature>